<dbReference type="OrthoDB" id="10253982at2759"/>
<accession>Q4UH42</accession>
<dbReference type="OMA" id="KLYQLCY"/>
<dbReference type="SUPFAM" id="SSF56219">
    <property type="entry name" value="DNase I-like"/>
    <property type="match status" value="1"/>
</dbReference>
<dbReference type="InterPro" id="IPR036691">
    <property type="entry name" value="Endo/exonu/phosph_ase_sf"/>
</dbReference>
<evidence type="ECO:0000313" key="2">
    <source>
        <dbReference type="Proteomes" id="UP000001950"/>
    </source>
</evidence>
<dbReference type="PANTHER" id="PTHR12121">
    <property type="entry name" value="CARBON CATABOLITE REPRESSOR PROTEIN 4"/>
    <property type="match status" value="1"/>
</dbReference>
<dbReference type="Proteomes" id="UP000001950">
    <property type="component" value="Chromosome 1"/>
</dbReference>
<dbReference type="InParanoid" id="Q4UH42"/>
<dbReference type="InterPro" id="IPR050410">
    <property type="entry name" value="CCR4/nocturin_mRNA_transcr"/>
</dbReference>
<reference evidence="1 2" key="1">
    <citation type="journal article" date="2005" name="Science">
        <title>Genome of the host-cell transforming parasite Theileria annulata compared with T. parva.</title>
        <authorList>
            <person name="Pain A."/>
            <person name="Renauld H."/>
            <person name="Berriman M."/>
            <person name="Murphy L."/>
            <person name="Yeats C.A."/>
            <person name="Weir W."/>
            <person name="Kerhornou A."/>
            <person name="Aslett M."/>
            <person name="Bishop R."/>
            <person name="Bouchier C."/>
            <person name="Cochet M."/>
            <person name="Coulson R.M.R."/>
            <person name="Cronin A."/>
            <person name="de Villiers E.P."/>
            <person name="Fraser A."/>
            <person name="Fosker N."/>
            <person name="Gardner M."/>
            <person name="Goble A."/>
            <person name="Griffiths-Jones S."/>
            <person name="Harris D.E."/>
            <person name="Katzer F."/>
            <person name="Larke N."/>
            <person name="Lord A."/>
            <person name="Maser P."/>
            <person name="McKellar S."/>
            <person name="Mooney P."/>
            <person name="Morton F."/>
            <person name="Nene V."/>
            <person name="O'Neil S."/>
            <person name="Price C."/>
            <person name="Quail M.A."/>
            <person name="Rabbinowitsch E."/>
            <person name="Rawlings N.D."/>
            <person name="Rutter S."/>
            <person name="Saunders D."/>
            <person name="Seeger K."/>
            <person name="Shah T."/>
            <person name="Squares R."/>
            <person name="Squares S."/>
            <person name="Tivey A."/>
            <person name="Walker A.R."/>
            <person name="Woodward J."/>
            <person name="Dobbelaere D.A.E."/>
            <person name="Langsley G."/>
            <person name="Rajandream M.A."/>
            <person name="McKeever D."/>
            <person name="Shiels B."/>
            <person name="Tait A."/>
            <person name="Barrell B.G."/>
            <person name="Hall N."/>
        </authorList>
    </citation>
    <scope>NUCLEOTIDE SEQUENCE [LARGE SCALE GENOMIC DNA]</scope>
    <source>
        <strain evidence="2">Ankara</strain>
    </source>
</reference>
<dbReference type="PANTHER" id="PTHR12121:SF34">
    <property type="entry name" value="PROTEIN ANGEL"/>
    <property type="match status" value="1"/>
</dbReference>
<evidence type="ECO:0000313" key="1">
    <source>
        <dbReference type="EMBL" id="CAI73597.1"/>
    </source>
</evidence>
<keyword evidence="2" id="KW-1185">Reference proteome</keyword>
<proteinExistence type="predicted"/>
<dbReference type="RefSeq" id="XP_954274.1">
    <property type="nucleotide sequence ID" value="XM_949181.1"/>
</dbReference>
<protein>
    <submittedName>
        <fullName evidence="1">Enzyme, putative</fullName>
    </submittedName>
</protein>
<dbReference type="STRING" id="5874.Q4UH42"/>
<dbReference type="KEGG" id="tan:TA20575"/>
<sequence>MILSSQITTKLINRRIFHNSNFISNFYTNRTTYRSLSNSKIYNKSNNKIDDNDIKHSNKFSKMLSKVVNQRNIMTQACLLHSVKSSISSSIISNSSINAQDEAVNGCENCENDDKDEADERLPRLWHYLTQPQPISSTMVNTNNIANNLKTIDNGVSSNDNRSFRVMSFNALAQSLVDDKYAQNDKRTMSWEYRREEILSEISQSNSDLLCFQEIDERDYVEFFKPKTEAMGYNSVYKRKLQDKLDGVLTLYRSQRYRLLLKNELEFCSQRPDFDKPQVALILALVDLRSSNSVDANDSAENLERSDDTKSKGNEISESDVLVLTNTHLIFNKSRGDIKLYQLCNLLKGIQKTIELINSSESAIKFTEPLVETFSLGVKSTISVTQEYKHWVASRVRKSEPSVIICADFNITPQSLIYNLIFNGFAPLRNSNRRVLSGQYLMFDNTYLTASTGHNESGETLGNAKHYISDIYSTKNKDKAIHSNKDKTIESETLGSVFTNNHSNAEETVKACNGNSDEMPENNNWYEEIGIDEEFKVKPNHVSSEAVEDFINLIKPKSTDLSREFANKLSLISSNGASNGDTTSNGVDNNNIGSGDVIYCPFKLSSAYAMGDSFNSEPAFTAFHGWQRGCVDYICYDPNFVQLEAIYEMPQYSQVKRNGDLPHKVLHYNIWLNRCGYIVISHTELFILQLYIL</sequence>
<dbReference type="AlphaFoldDB" id="Q4UH42"/>
<dbReference type="Gene3D" id="3.60.10.10">
    <property type="entry name" value="Endonuclease/exonuclease/phosphatase"/>
    <property type="match status" value="2"/>
</dbReference>
<dbReference type="GeneID" id="3864111"/>
<dbReference type="EMBL" id="CR940347">
    <property type="protein sequence ID" value="CAI73597.1"/>
    <property type="molecule type" value="Genomic_DNA"/>
</dbReference>
<dbReference type="eggNOG" id="KOG2338">
    <property type="taxonomic scope" value="Eukaryota"/>
</dbReference>
<dbReference type="FunCoup" id="Q4UH42">
    <property type="interactions" value="1"/>
</dbReference>
<gene>
    <name evidence="1" type="ORF">TA20575</name>
</gene>
<dbReference type="GO" id="GO:0000175">
    <property type="term" value="F:3'-5'-RNA exonuclease activity"/>
    <property type="evidence" value="ECO:0007669"/>
    <property type="project" value="TreeGrafter"/>
</dbReference>
<dbReference type="VEuPathDB" id="PiroplasmaDB:TA20575"/>
<name>Q4UH42_THEAN</name>
<organism evidence="1 2">
    <name type="scientific">Theileria annulata</name>
    <dbReference type="NCBI Taxonomy" id="5874"/>
    <lineage>
        <taxon>Eukaryota</taxon>
        <taxon>Sar</taxon>
        <taxon>Alveolata</taxon>
        <taxon>Apicomplexa</taxon>
        <taxon>Aconoidasida</taxon>
        <taxon>Piroplasmida</taxon>
        <taxon>Theileriidae</taxon>
        <taxon>Theileria</taxon>
    </lineage>
</organism>